<feature type="transmembrane region" description="Helical" evidence="10">
    <location>
        <begin position="80"/>
        <end position="99"/>
    </location>
</feature>
<evidence type="ECO:0000256" key="9">
    <source>
        <dbReference type="ARBA" id="ARBA00023284"/>
    </source>
</evidence>
<feature type="domain" description="Vitamin K epoxide reductase" evidence="11">
    <location>
        <begin position="16"/>
        <end position="157"/>
    </location>
</feature>
<dbReference type="GO" id="GO:0048038">
    <property type="term" value="F:quinone binding"/>
    <property type="evidence" value="ECO:0007669"/>
    <property type="project" value="UniProtKB-KW"/>
</dbReference>
<feature type="transmembrane region" description="Helical" evidence="10">
    <location>
        <begin position="20"/>
        <end position="39"/>
    </location>
</feature>
<dbReference type="AlphaFoldDB" id="A0A916U7A8"/>
<evidence type="ECO:0000256" key="5">
    <source>
        <dbReference type="ARBA" id="ARBA00022989"/>
    </source>
</evidence>
<dbReference type="Proteomes" id="UP000641514">
    <property type="component" value="Unassembled WGS sequence"/>
</dbReference>
<keyword evidence="5 10" id="KW-1133">Transmembrane helix</keyword>
<protein>
    <recommendedName>
        <fullName evidence="11">Vitamin K epoxide reductase domain-containing protein</fullName>
    </recommendedName>
</protein>
<comment type="similarity">
    <text evidence="2">Belongs to the VKOR family.</text>
</comment>
<dbReference type="InterPro" id="IPR041714">
    <property type="entry name" value="VKOR_Actinobacteria"/>
</dbReference>
<dbReference type="GO" id="GO:0016491">
    <property type="term" value="F:oxidoreductase activity"/>
    <property type="evidence" value="ECO:0007669"/>
    <property type="project" value="UniProtKB-KW"/>
</dbReference>
<keyword evidence="4" id="KW-0874">Quinone</keyword>
<evidence type="ECO:0000256" key="10">
    <source>
        <dbReference type="SAM" id="Phobius"/>
    </source>
</evidence>
<reference evidence="12" key="2">
    <citation type="submission" date="2020-09" db="EMBL/GenBank/DDBJ databases">
        <authorList>
            <person name="Sun Q."/>
            <person name="Zhou Y."/>
        </authorList>
    </citation>
    <scope>NUCLEOTIDE SEQUENCE</scope>
    <source>
        <strain evidence="12">CGMCC 1.15478</strain>
    </source>
</reference>
<evidence type="ECO:0000256" key="3">
    <source>
        <dbReference type="ARBA" id="ARBA00022692"/>
    </source>
</evidence>
<keyword evidence="9" id="KW-0676">Redox-active center</keyword>
<evidence type="ECO:0000256" key="2">
    <source>
        <dbReference type="ARBA" id="ARBA00006214"/>
    </source>
</evidence>
<gene>
    <name evidence="12" type="ORF">GCM10011410_13250</name>
</gene>
<keyword evidence="13" id="KW-1185">Reference proteome</keyword>
<dbReference type="InterPro" id="IPR012932">
    <property type="entry name" value="VKOR"/>
</dbReference>
<evidence type="ECO:0000313" key="13">
    <source>
        <dbReference type="Proteomes" id="UP000641514"/>
    </source>
</evidence>
<name>A0A916U7A8_9ACTN</name>
<dbReference type="GO" id="GO:0016020">
    <property type="term" value="C:membrane"/>
    <property type="evidence" value="ECO:0007669"/>
    <property type="project" value="UniProtKB-SubCell"/>
</dbReference>
<keyword evidence="3 10" id="KW-0812">Transmembrane</keyword>
<dbReference type="RefSeq" id="WP_188671749.1">
    <property type="nucleotide sequence ID" value="NZ_BMJH01000001.1"/>
</dbReference>
<sequence length="201" mass="22074">MTPTLPSTDPVVAPRRAATGWALLILGVVGLAAAAALTYERFLLLLDPTHVPSCSINPVLSCGSVMESPQASLFGFPNPLLGLVAFTVVVTTAIVVLAGSVLPRWYWLGLAAGSTLGLIFVHWLIFHSLYTINALCPYCMVVWVVQLPITVVAMSAAFPNARNYRGVAWLVAWRWNLVALWYVAVLLLILERFWYYWSTLV</sequence>
<evidence type="ECO:0000256" key="8">
    <source>
        <dbReference type="ARBA" id="ARBA00023157"/>
    </source>
</evidence>
<comment type="caution">
    <text evidence="12">The sequence shown here is derived from an EMBL/GenBank/DDBJ whole genome shotgun (WGS) entry which is preliminary data.</text>
</comment>
<evidence type="ECO:0000256" key="7">
    <source>
        <dbReference type="ARBA" id="ARBA00023136"/>
    </source>
</evidence>
<evidence type="ECO:0000313" key="12">
    <source>
        <dbReference type="EMBL" id="GGC62146.1"/>
    </source>
</evidence>
<keyword evidence="8" id="KW-1015">Disulfide bond</keyword>
<proteinExistence type="inferred from homology"/>
<evidence type="ECO:0000256" key="4">
    <source>
        <dbReference type="ARBA" id="ARBA00022719"/>
    </source>
</evidence>
<feature type="transmembrane region" description="Helical" evidence="10">
    <location>
        <begin position="178"/>
        <end position="197"/>
    </location>
</feature>
<dbReference type="PANTHER" id="PTHR34573:SF1">
    <property type="entry name" value="VITAMIN K EPOXIDE REDUCTASE DOMAIN-CONTAINING PROTEIN"/>
    <property type="match status" value="1"/>
</dbReference>
<keyword evidence="7 10" id="KW-0472">Membrane</keyword>
<feature type="transmembrane region" description="Helical" evidence="10">
    <location>
        <begin position="138"/>
        <end position="158"/>
    </location>
</feature>
<organism evidence="12 13">
    <name type="scientific">Hoyosella rhizosphaerae</name>
    <dbReference type="NCBI Taxonomy" id="1755582"/>
    <lineage>
        <taxon>Bacteria</taxon>
        <taxon>Bacillati</taxon>
        <taxon>Actinomycetota</taxon>
        <taxon>Actinomycetes</taxon>
        <taxon>Mycobacteriales</taxon>
        <taxon>Hoyosellaceae</taxon>
        <taxon>Hoyosella</taxon>
    </lineage>
</organism>
<evidence type="ECO:0000256" key="1">
    <source>
        <dbReference type="ARBA" id="ARBA00004141"/>
    </source>
</evidence>
<dbReference type="PANTHER" id="PTHR34573">
    <property type="entry name" value="VKC DOMAIN-CONTAINING PROTEIN"/>
    <property type="match status" value="1"/>
</dbReference>
<keyword evidence="6" id="KW-0560">Oxidoreductase</keyword>
<dbReference type="CDD" id="cd12922">
    <property type="entry name" value="VKOR_5"/>
    <property type="match status" value="1"/>
</dbReference>
<evidence type="ECO:0000259" key="11">
    <source>
        <dbReference type="SMART" id="SM00756"/>
    </source>
</evidence>
<dbReference type="Pfam" id="PF07884">
    <property type="entry name" value="VKOR"/>
    <property type="match status" value="1"/>
</dbReference>
<evidence type="ECO:0000256" key="6">
    <source>
        <dbReference type="ARBA" id="ARBA00023002"/>
    </source>
</evidence>
<dbReference type="Gene3D" id="1.20.1440.130">
    <property type="entry name" value="VKOR domain"/>
    <property type="match status" value="1"/>
</dbReference>
<reference evidence="12" key="1">
    <citation type="journal article" date="2014" name="Int. J. Syst. Evol. Microbiol.">
        <title>Complete genome sequence of Corynebacterium casei LMG S-19264T (=DSM 44701T), isolated from a smear-ripened cheese.</title>
        <authorList>
            <consortium name="US DOE Joint Genome Institute (JGI-PGF)"/>
            <person name="Walter F."/>
            <person name="Albersmeier A."/>
            <person name="Kalinowski J."/>
            <person name="Ruckert C."/>
        </authorList>
    </citation>
    <scope>NUCLEOTIDE SEQUENCE</scope>
    <source>
        <strain evidence="12">CGMCC 1.15478</strain>
    </source>
</reference>
<dbReference type="EMBL" id="BMJH01000001">
    <property type="protein sequence ID" value="GGC62146.1"/>
    <property type="molecule type" value="Genomic_DNA"/>
</dbReference>
<accession>A0A916U7A8</accession>
<feature type="transmembrane region" description="Helical" evidence="10">
    <location>
        <begin position="105"/>
        <end position="126"/>
    </location>
</feature>
<dbReference type="InterPro" id="IPR038354">
    <property type="entry name" value="VKOR_sf"/>
</dbReference>
<comment type="subcellular location">
    <subcellularLocation>
        <location evidence="1">Membrane</location>
        <topology evidence="1">Multi-pass membrane protein</topology>
    </subcellularLocation>
</comment>
<dbReference type="SMART" id="SM00756">
    <property type="entry name" value="VKc"/>
    <property type="match status" value="1"/>
</dbReference>